<reference evidence="10 11" key="1">
    <citation type="submission" date="2015-09" db="EMBL/GenBank/DDBJ databases">
        <authorList>
            <consortium name="Pathogen Informatics"/>
        </authorList>
    </citation>
    <scope>NUCLEOTIDE SEQUENCE [LARGE SCALE GENOMIC DNA]</scope>
    <source>
        <strain evidence="10 11">2789STDY5608838</strain>
    </source>
</reference>
<feature type="compositionally biased region" description="Polar residues" evidence="7">
    <location>
        <begin position="65"/>
        <end position="83"/>
    </location>
</feature>
<proteinExistence type="inferred from homology"/>
<protein>
    <submittedName>
        <fullName evidence="10">Uncharacterized inner membrane transporter yiJE</fullName>
    </submittedName>
</protein>
<feature type="domain" description="EamA" evidence="9">
    <location>
        <begin position="12"/>
        <end position="162"/>
    </location>
</feature>
<evidence type="ECO:0000256" key="2">
    <source>
        <dbReference type="ARBA" id="ARBA00007362"/>
    </source>
</evidence>
<evidence type="ECO:0000256" key="6">
    <source>
        <dbReference type="ARBA" id="ARBA00023136"/>
    </source>
</evidence>
<feature type="transmembrane region" description="Helical" evidence="8">
    <location>
        <begin position="12"/>
        <end position="30"/>
    </location>
</feature>
<dbReference type="EMBL" id="CYZA01000005">
    <property type="protein sequence ID" value="CUN76114.1"/>
    <property type="molecule type" value="Genomic_DNA"/>
</dbReference>
<dbReference type="Pfam" id="PF00892">
    <property type="entry name" value="EamA"/>
    <property type="match status" value="2"/>
</dbReference>
<evidence type="ECO:0000256" key="1">
    <source>
        <dbReference type="ARBA" id="ARBA00004651"/>
    </source>
</evidence>
<evidence type="ECO:0000259" key="9">
    <source>
        <dbReference type="Pfam" id="PF00892"/>
    </source>
</evidence>
<dbReference type="SUPFAM" id="SSF103481">
    <property type="entry name" value="Multidrug resistance efflux transporter EmrE"/>
    <property type="match status" value="2"/>
</dbReference>
<evidence type="ECO:0000313" key="10">
    <source>
        <dbReference type="EMBL" id="CUN76114.1"/>
    </source>
</evidence>
<feature type="transmembrane region" description="Helical" evidence="8">
    <location>
        <begin position="233"/>
        <end position="251"/>
    </location>
</feature>
<evidence type="ECO:0000256" key="4">
    <source>
        <dbReference type="ARBA" id="ARBA00022692"/>
    </source>
</evidence>
<evidence type="ECO:0000256" key="7">
    <source>
        <dbReference type="SAM" id="MobiDB-lite"/>
    </source>
</evidence>
<feature type="transmembrane region" description="Helical" evidence="8">
    <location>
        <begin position="92"/>
        <end position="110"/>
    </location>
</feature>
<dbReference type="PANTHER" id="PTHR42920:SF5">
    <property type="entry name" value="EAMA DOMAIN-CONTAINING PROTEIN"/>
    <property type="match status" value="1"/>
</dbReference>
<gene>
    <name evidence="10" type="primary">yijE</name>
    <name evidence="10" type="ORF">ERS852395_01252</name>
</gene>
<feature type="transmembrane region" description="Helical" evidence="8">
    <location>
        <begin position="122"/>
        <end position="140"/>
    </location>
</feature>
<dbReference type="PANTHER" id="PTHR42920">
    <property type="entry name" value="OS03G0707200 PROTEIN-RELATED"/>
    <property type="match status" value="1"/>
</dbReference>
<feature type="transmembrane region" description="Helical" evidence="8">
    <location>
        <begin position="175"/>
        <end position="194"/>
    </location>
</feature>
<evidence type="ECO:0000313" key="11">
    <source>
        <dbReference type="Proteomes" id="UP000095447"/>
    </source>
</evidence>
<dbReference type="AlphaFoldDB" id="A0A173ZIQ2"/>
<dbReference type="InterPro" id="IPR051258">
    <property type="entry name" value="Diverse_Substrate_Transporter"/>
</dbReference>
<dbReference type="GO" id="GO:0005886">
    <property type="term" value="C:plasma membrane"/>
    <property type="evidence" value="ECO:0007669"/>
    <property type="project" value="UniProtKB-SubCell"/>
</dbReference>
<keyword evidence="4 8" id="KW-0812">Transmembrane</keyword>
<comment type="similarity">
    <text evidence="2">Belongs to the EamA transporter family.</text>
</comment>
<dbReference type="InterPro" id="IPR037185">
    <property type="entry name" value="EmrE-like"/>
</dbReference>
<dbReference type="Proteomes" id="UP000095447">
    <property type="component" value="Unassembled WGS sequence"/>
</dbReference>
<evidence type="ECO:0000256" key="5">
    <source>
        <dbReference type="ARBA" id="ARBA00022989"/>
    </source>
</evidence>
<keyword evidence="6 8" id="KW-0472">Membrane</keyword>
<feature type="transmembrane region" description="Helical" evidence="8">
    <location>
        <begin position="42"/>
        <end position="59"/>
    </location>
</feature>
<accession>A0A173ZIQ2</accession>
<dbReference type="InterPro" id="IPR000620">
    <property type="entry name" value="EamA_dom"/>
</dbReference>
<organism evidence="10 11">
    <name type="scientific">Blautia obeum</name>
    <dbReference type="NCBI Taxonomy" id="40520"/>
    <lineage>
        <taxon>Bacteria</taxon>
        <taxon>Bacillati</taxon>
        <taxon>Bacillota</taxon>
        <taxon>Clostridia</taxon>
        <taxon>Lachnospirales</taxon>
        <taxon>Lachnospiraceae</taxon>
        <taxon>Blautia</taxon>
    </lineage>
</organism>
<sequence length="313" mass="33544">MQKQQIPLKNSLLLLLAAIIWGIAFVAQSVGMKYVGGFTFNAVRSLIGAVVLIPLIFILKKRNSPSDSASKASGRSDTSSNTVSNMQEKKTLIIGGIACGICLCLASNFQQFGIKYTTVGKAGFITACYIVIVPVIGLFLGKKCTKFIWAAVAMALIGLYLLCITDGFSIGKGDLLVLVCAFLFSLHILVIDYFSPKVDGVKLSCIQFLTCGILSGIPALLLEHPELSSILAAWQPILYAGVMSCGVAYTLQIIGQKNMNPTVASLILSLESCISVLAGWIILRQQLSTKEILGCVIMFAAIILAQLPQKQTE</sequence>
<comment type="subcellular location">
    <subcellularLocation>
        <location evidence="1">Cell membrane</location>
        <topology evidence="1">Multi-pass membrane protein</topology>
    </subcellularLocation>
</comment>
<evidence type="ECO:0000256" key="3">
    <source>
        <dbReference type="ARBA" id="ARBA00022475"/>
    </source>
</evidence>
<feature type="region of interest" description="Disordered" evidence="7">
    <location>
        <begin position="64"/>
        <end position="83"/>
    </location>
</feature>
<feature type="transmembrane region" description="Helical" evidence="8">
    <location>
        <begin position="147"/>
        <end position="169"/>
    </location>
</feature>
<feature type="domain" description="EamA" evidence="9">
    <location>
        <begin position="172"/>
        <end position="304"/>
    </location>
</feature>
<feature type="transmembrane region" description="Helical" evidence="8">
    <location>
        <begin position="201"/>
        <end position="221"/>
    </location>
</feature>
<feature type="transmembrane region" description="Helical" evidence="8">
    <location>
        <begin position="263"/>
        <end position="283"/>
    </location>
</feature>
<name>A0A173ZIQ2_9FIRM</name>
<keyword evidence="5 8" id="KW-1133">Transmembrane helix</keyword>
<evidence type="ECO:0000256" key="8">
    <source>
        <dbReference type="SAM" id="Phobius"/>
    </source>
</evidence>
<keyword evidence="3" id="KW-1003">Cell membrane</keyword>
<dbReference type="Gene3D" id="1.10.3730.20">
    <property type="match status" value="1"/>
</dbReference>